<dbReference type="PANTHER" id="PTHR47628">
    <property type="match status" value="1"/>
</dbReference>
<evidence type="ECO:0000313" key="2">
    <source>
        <dbReference type="Proteomes" id="UP000246744"/>
    </source>
</evidence>
<dbReference type="PANTHER" id="PTHR47628:SF1">
    <property type="entry name" value="ALIPHATIC AMIDASE EXPRESSION-REGULATING PROTEIN"/>
    <property type="match status" value="1"/>
</dbReference>
<dbReference type="AlphaFoldDB" id="A0A317Q6U0"/>
<evidence type="ECO:0000313" key="1">
    <source>
        <dbReference type="EMBL" id="PWW11643.1"/>
    </source>
</evidence>
<dbReference type="Proteomes" id="UP000246744">
    <property type="component" value="Unassembled WGS sequence"/>
</dbReference>
<dbReference type="RefSeq" id="WP_245929973.1">
    <property type="nucleotide sequence ID" value="NZ_QGTS01000002.1"/>
</dbReference>
<reference evidence="1 2" key="1">
    <citation type="submission" date="2018-05" db="EMBL/GenBank/DDBJ databases">
        <title>Genomic Encyclopedia of Type Strains, Phase IV (KMG-IV): sequencing the most valuable type-strain genomes for metagenomic binning, comparative biology and taxonomic classification.</title>
        <authorList>
            <person name="Goeker M."/>
        </authorList>
    </citation>
    <scope>NUCLEOTIDE SEQUENCE [LARGE SCALE GENOMIC DNA]</scope>
    <source>
        <strain evidence="1 2">DSM 19579</strain>
    </source>
</reference>
<comment type="caution">
    <text evidence="1">The sequence shown here is derived from an EMBL/GenBank/DDBJ whole genome shotgun (WGS) entry which is preliminary data.</text>
</comment>
<protein>
    <submittedName>
        <fullName evidence="1">Amino acid/amide ABC transporter substrate-binding protein (HAAT family)</fullName>
    </submittedName>
</protein>
<name>A0A317Q6U0_9ENTR</name>
<keyword evidence="2" id="KW-1185">Reference proteome</keyword>
<dbReference type="Pfam" id="PF13433">
    <property type="entry name" value="Peripla_BP_5"/>
    <property type="match status" value="1"/>
</dbReference>
<dbReference type="InterPro" id="IPR039570">
    <property type="entry name" value="AmiC_PBP1"/>
</dbReference>
<dbReference type="InterPro" id="IPR028082">
    <property type="entry name" value="Peripla_BP_I"/>
</dbReference>
<proteinExistence type="predicted"/>
<sequence>MISTPDSLKAEEKKTVVPVGILYSLSGHYGVIGREMLNGILLAIEEANASPDYNFTLAPVVLNPAGSLEKYAEYCRELLHRHGVKHIVGCYTSASRKQILPLVESADALLWHSARYEGFESSNNVMYLGAAPNQHVIPMIKYVLEQYEPKIYHVGSNYVWSWEIDRITREAIEPVGGELVASRLLALGETDVQAVIDDIIEKRPPVVLVTLVGVTAYRFYQAWHAAATEHAWLRSPERVKLSLTLCEPEVDIVGSAALEGYLVSAVYFQSIEREENQRFLQRYRERFGEHSSPSVDSEAAWLSGHFLARAIARAHSADVADVRQAVYQDVIEGPGGCTRIDPENNHAWLTPRLARCGADGRFQILWQAPEPVKPDPWLTWVDLNELVENPSSLEQEGG</sequence>
<dbReference type="GO" id="GO:0033218">
    <property type="term" value="F:amide binding"/>
    <property type="evidence" value="ECO:0007669"/>
    <property type="project" value="InterPro"/>
</dbReference>
<dbReference type="SUPFAM" id="SSF53822">
    <property type="entry name" value="Periplasmic binding protein-like I"/>
    <property type="match status" value="1"/>
</dbReference>
<dbReference type="CDD" id="cd06357">
    <property type="entry name" value="PBP1_AmiC"/>
    <property type="match status" value="1"/>
</dbReference>
<dbReference type="EMBL" id="QGTS01000002">
    <property type="protein sequence ID" value="PWW11643.1"/>
    <property type="molecule type" value="Genomic_DNA"/>
</dbReference>
<gene>
    <name evidence="1" type="ORF">DES37_102251</name>
</gene>
<dbReference type="Gene3D" id="3.40.50.2300">
    <property type="match status" value="2"/>
</dbReference>
<organism evidence="1 2">
    <name type="scientific">Mangrovibacter plantisponsor</name>
    <dbReference type="NCBI Taxonomy" id="451513"/>
    <lineage>
        <taxon>Bacteria</taxon>
        <taxon>Pseudomonadati</taxon>
        <taxon>Pseudomonadota</taxon>
        <taxon>Gammaproteobacteria</taxon>
        <taxon>Enterobacterales</taxon>
        <taxon>Enterobacteriaceae</taxon>
        <taxon>Mangrovibacter</taxon>
    </lineage>
</organism>
<accession>A0A317Q6U0</accession>